<dbReference type="OrthoDB" id="2103793at2759"/>
<comment type="similarity">
    <text evidence="6">Belongs to the MDM10 family.</text>
</comment>
<feature type="region of interest" description="Disordered" evidence="7">
    <location>
        <begin position="325"/>
        <end position="366"/>
    </location>
</feature>
<dbReference type="InterPro" id="IPR027539">
    <property type="entry name" value="Mdm10"/>
</dbReference>
<dbReference type="PANTHER" id="PTHR28035">
    <property type="entry name" value="MITOCHONDRIAL DISTRIBUTION AND MORPHOLOGY PROTEIN 10"/>
    <property type="match status" value="1"/>
</dbReference>
<dbReference type="GO" id="GO:0015914">
    <property type="term" value="P:phospholipid transport"/>
    <property type="evidence" value="ECO:0007669"/>
    <property type="project" value="TreeGrafter"/>
</dbReference>
<accession>A0A2X0MR90</accession>
<feature type="compositionally biased region" description="Low complexity" evidence="7">
    <location>
        <begin position="325"/>
        <end position="348"/>
    </location>
</feature>
<comment type="subcellular location">
    <subcellularLocation>
        <location evidence="6">Mitochondrion outer membrane</location>
        <topology evidence="6">Multi-pass membrane protein</topology>
    </subcellularLocation>
    <text evidence="6">The ERMES/MDM complex localizes to a few discrete foci (around 10 per single cell), that represent mitochondria-endoplasmic reticulum junctions. These foci are often found next to mtDNA nucleoids.</text>
</comment>
<gene>
    <name evidence="6" type="primary">MDM10</name>
    <name evidence="8" type="ORF">BZ3500_MVSOF-1268-A1-R1_CHR1-3G01946</name>
</gene>
<keyword evidence="9" id="KW-1185">Reference proteome</keyword>
<keyword evidence="2 6" id="KW-0812">Transmembrane</keyword>
<comment type="domain">
    <text evidence="6">Lacks alpha-helical transmembrane segments, suggesting that it resides in the membrane via beta-sheet conformations similar to those predicted for other outer membrane proteins and porin.</text>
</comment>
<dbReference type="Pfam" id="PF12519">
    <property type="entry name" value="MDM10"/>
    <property type="match status" value="2"/>
</dbReference>
<comment type="subunit">
    <text evidence="6">Component of the ER-mitochondria encounter structure (ERMES) or MDM complex, composed of MMM1, MDM10, MDM12 and MDM34. Associates with the mitochondrial outer membrane sorting assembly machinery SAM(core) complex.</text>
</comment>
<dbReference type="GO" id="GO:0045040">
    <property type="term" value="P:protein insertion into mitochondrial outer membrane"/>
    <property type="evidence" value="ECO:0007669"/>
    <property type="project" value="UniProtKB-UniRule"/>
</dbReference>
<comment type="function">
    <text evidence="6">Component of the ERMES/MDM complex, which serves as a molecular tether to connect the endoplasmic reticulum and mitochondria. Components of this complex are involved in the control of mitochondrial shape and protein biogenesis and may function in phospholipid exchange. MDM10 is involved in the late assembly steps of the general translocase of the mitochondrial outer membrane (TOM complex). Functions in the TOM40-specific route of the assembly of outer membrane beta-barrel proteins, including the association of TOM40 with the receptor TOM22 and small TOM proteins. Can associate with the SAM(core) complex as well as the MDM12-MMM1 complex, both involved in late steps of the major beta-barrel assembly pathway, that is responsible for biogenesis of all outer membrane beta-barrel proteins. May act as a switch that shuttles between both complexes and channels precursor proteins into the TOM40-specific pathway. Plays a role in mitochondrial morphology and in the inheritance of mitochondria.</text>
</comment>
<dbReference type="AlphaFoldDB" id="A0A2X0MR90"/>
<dbReference type="Proteomes" id="UP000249723">
    <property type="component" value="Unassembled WGS sequence"/>
</dbReference>
<evidence type="ECO:0000256" key="2">
    <source>
        <dbReference type="ARBA" id="ARBA00022692"/>
    </source>
</evidence>
<dbReference type="GO" id="GO:0070096">
    <property type="term" value="P:mitochondrial outer membrane translocase complex assembly"/>
    <property type="evidence" value="ECO:0007669"/>
    <property type="project" value="UniProtKB-UniRule"/>
</dbReference>
<evidence type="ECO:0000256" key="4">
    <source>
        <dbReference type="ARBA" id="ARBA00023128"/>
    </source>
</evidence>
<dbReference type="GO" id="GO:0032865">
    <property type="term" value="C:ERMES complex"/>
    <property type="evidence" value="ECO:0007669"/>
    <property type="project" value="UniProtKB-UniRule"/>
</dbReference>
<dbReference type="GO" id="GO:0001401">
    <property type="term" value="C:SAM complex"/>
    <property type="evidence" value="ECO:0007669"/>
    <property type="project" value="TreeGrafter"/>
</dbReference>
<feature type="region of interest" description="Disordered" evidence="7">
    <location>
        <begin position="169"/>
        <end position="199"/>
    </location>
</feature>
<keyword evidence="3 6" id="KW-1000">Mitochondrion outer membrane</keyword>
<evidence type="ECO:0000256" key="5">
    <source>
        <dbReference type="ARBA" id="ARBA00023136"/>
    </source>
</evidence>
<protein>
    <recommendedName>
        <fullName evidence="6">Mitochondrial distribution and morphology protein 10</fullName>
    </recommendedName>
    <alternativeName>
        <fullName evidence="6">Mitochondrial inheritance component MDM10</fullName>
    </alternativeName>
</protein>
<evidence type="ECO:0000256" key="3">
    <source>
        <dbReference type="ARBA" id="ARBA00022787"/>
    </source>
</evidence>
<dbReference type="GO" id="GO:1990456">
    <property type="term" value="P:mitochondrion-endoplasmic reticulum membrane tethering"/>
    <property type="evidence" value="ECO:0007669"/>
    <property type="project" value="UniProtKB-UniRule"/>
</dbReference>
<dbReference type="HAMAP" id="MF_03102">
    <property type="entry name" value="Mdm10"/>
    <property type="match status" value="1"/>
</dbReference>
<sequence>MVYPQAAYLLREHLVATNWSLDNHYHALTLSSRNLLDFPIPPGLHLSLSHRPTSLLASSLQLSTLAPSGSTTYNTYAQANAPVLGPPVNPLLSGQLGYFFSSAPLGHQSTKREQQHHKAASPMAANAGQGTLQLVIDEQPVDLLQQHTQGNSEGGFRFRDAVQSFHACDPPIKPRTRVADPNNPTTAGKCSDSTFGSHNRRIRSAERSSFPADFLMYGRLYAPSPRLDALYAHRLAPTVLGLVSLISVPAPIAPPQLSWQPNDEASSMTINAPPTSTTSARLSELEFKLQHDTGKWSTEYSYAVGDGMWGARGLYNFGYSGASSAGGPSSSGASGSDGVTTSDDSPSSHVRERVVDEEEATSTGLKGRWSAGGELYFSAQERSAGMSTGLRFATIPYPELHGDHASSHPQPPTVMTATLNPFMGQLSLAYAVQTSQVAALASRFDFNTYSYEAELTVGGEWFQTRRHRAKMREEGSLGDVEETRIKEKMKSWDAFERGTQGVLGREERKERSRDDDEVVGVVKARASTNSDVSLLWEGRLGDFLVSLGVVADLRLATKSAGRVSPIRSIGVGLQYWG</sequence>
<reference evidence="9" key="1">
    <citation type="submission" date="2016-10" db="EMBL/GenBank/DDBJ databases">
        <authorList>
            <person name="Jeantristanb JTB J.-T."/>
            <person name="Ricardo R."/>
        </authorList>
    </citation>
    <scope>NUCLEOTIDE SEQUENCE [LARGE SCALE GENOMIC DNA]</scope>
</reference>
<evidence type="ECO:0000256" key="1">
    <source>
        <dbReference type="ARBA" id="ARBA00022452"/>
    </source>
</evidence>
<dbReference type="PANTHER" id="PTHR28035:SF1">
    <property type="entry name" value="MITOCHONDRIAL DISTRIBUTION AND MORPHOLOGY PROTEIN 10"/>
    <property type="match status" value="1"/>
</dbReference>
<evidence type="ECO:0000313" key="8">
    <source>
        <dbReference type="EMBL" id="SCZ90369.1"/>
    </source>
</evidence>
<evidence type="ECO:0000313" key="9">
    <source>
        <dbReference type="Proteomes" id="UP000249723"/>
    </source>
</evidence>
<keyword evidence="4 6" id="KW-0496">Mitochondrion</keyword>
<keyword evidence="5 6" id="KW-0472">Membrane</keyword>
<name>A0A2X0MR90_9BASI</name>
<feature type="compositionally biased region" description="Polar residues" evidence="7">
    <location>
        <begin position="182"/>
        <end position="197"/>
    </location>
</feature>
<dbReference type="GO" id="GO:0051654">
    <property type="term" value="P:establishment of mitochondrion localization"/>
    <property type="evidence" value="ECO:0007669"/>
    <property type="project" value="TreeGrafter"/>
</dbReference>
<organism evidence="8 9">
    <name type="scientific">Microbotryum saponariae</name>
    <dbReference type="NCBI Taxonomy" id="289078"/>
    <lineage>
        <taxon>Eukaryota</taxon>
        <taxon>Fungi</taxon>
        <taxon>Dikarya</taxon>
        <taxon>Basidiomycota</taxon>
        <taxon>Pucciniomycotina</taxon>
        <taxon>Microbotryomycetes</taxon>
        <taxon>Microbotryales</taxon>
        <taxon>Microbotryaceae</taxon>
        <taxon>Microbotryum</taxon>
    </lineage>
</organism>
<evidence type="ECO:0000256" key="6">
    <source>
        <dbReference type="HAMAP-Rule" id="MF_03102"/>
    </source>
</evidence>
<evidence type="ECO:0000256" key="7">
    <source>
        <dbReference type="SAM" id="MobiDB-lite"/>
    </source>
</evidence>
<dbReference type="STRING" id="289078.A0A2X0MR90"/>
<keyword evidence="1 6" id="KW-1134">Transmembrane beta strand</keyword>
<dbReference type="EMBL" id="FMWP01000014">
    <property type="protein sequence ID" value="SCZ90369.1"/>
    <property type="molecule type" value="Genomic_DNA"/>
</dbReference>
<proteinExistence type="inferred from homology"/>